<evidence type="ECO:0000256" key="4">
    <source>
        <dbReference type="ARBA" id="ARBA00023242"/>
    </source>
</evidence>
<evidence type="ECO:0000256" key="2">
    <source>
        <dbReference type="ARBA" id="ARBA00022737"/>
    </source>
</evidence>
<dbReference type="GO" id="GO:0003677">
    <property type="term" value="F:DNA binding"/>
    <property type="evidence" value="ECO:0007669"/>
    <property type="project" value="UniProtKB-KW"/>
</dbReference>
<reference evidence="6" key="1">
    <citation type="journal article" date="2016" name="Nat. Genet.">
        <title>A high-quality carrot genome assembly provides new insights into carotenoid accumulation and asterid genome evolution.</title>
        <authorList>
            <person name="Iorizzo M."/>
            <person name="Ellison S."/>
            <person name="Senalik D."/>
            <person name="Zeng P."/>
            <person name="Satapoomin P."/>
            <person name="Huang J."/>
            <person name="Bowman M."/>
            <person name="Iovene M."/>
            <person name="Sanseverino W."/>
            <person name="Cavagnaro P."/>
            <person name="Yildiz M."/>
            <person name="Macko-Podgorni A."/>
            <person name="Moranska E."/>
            <person name="Grzebelus E."/>
            <person name="Grzebelus D."/>
            <person name="Ashrafi H."/>
            <person name="Zheng Z."/>
            <person name="Cheng S."/>
            <person name="Spooner D."/>
            <person name="Van Deynze A."/>
            <person name="Simon P."/>
        </authorList>
    </citation>
    <scope>NUCLEOTIDE SEQUENCE</scope>
    <source>
        <tissue evidence="6">Leaf</tissue>
    </source>
</reference>
<dbReference type="InterPro" id="IPR009057">
    <property type="entry name" value="Homeodomain-like_sf"/>
</dbReference>
<dbReference type="OrthoDB" id="2143914at2759"/>
<keyword evidence="7" id="KW-1185">Reference proteome</keyword>
<dbReference type="PROSITE" id="PS50090">
    <property type="entry name" value="MYB_LIKE"/>
    <property type="match status" value="2"/>
</dbReference>
<protein>
    <submittedName>
        <fullName evidence="6">Uncharacterized protein</fullName>
    </submittedName>
</protein>
<feature type="region of interest" description="Disordered" evidence="5">
    <location>
        <begin position="123"/>
        <end position="148"/>
    </location>
</feature>
<proteinExistence type="predicted"/>
<dbReference type="SMART" id="SM00717">
    <property type="entry name" value="SANT"/>
    <property type="match status" value="2"/>
</dbReference>
<evidence type="ECO:0000313" key="7">
    <source>
        <dbReference type="Proteomes" id="UP000077755"/>
    </source>
</evidence>
<dbReference type="InterPro" id="IPR001005">
    <property type="entry name" value="SANT/Myb"/>
</dbReference>
<dbReference type="Proteomes" id="UP000077755">
    <property type="component" value="Chromosome 6"/>
</dbReference>
<keyword evidence="4" id="KW-0539">Nucleus</keyword>
<dbReference type="FunFam" id="1.10.10.60:FF:000001">
    <property type="entry name" value="MYB-related transcription factor"/>
    <property type="match status" value="1"/>
</dbReference>
<dbReference type="SUPFAM" id="SSF46689">
    <property type="entry name" value="Homeodomain-like"/>
    <property type="match status" value="1"/>
</dbReference>
<evidence type="ECO:0000256" key="3">
    <source>
        <dbReference type="ARBA" id="ARBA00023125"/>
    </source>
</evidence>
<dbReference type="PANTHER" id="PTHR10641:SF1364">
    <property type="entry name" value="TRANSCRIPTION FACTOR MYB-HB-LIKE FAMILY-RELATED"/>
    <property type="match status" value="1"/>
</dbReference>
<dbReference type="CDD" id="cd00167">
    <property type="entry name" value="SANT"/>
    <property type="match status" value="2"/>
</dbReference>
<dbReference type="PANTHER" id="PTHR10641">
    <property type="entry name" value="MYB FAMILY TRANSCRIPTION FACTOR"/>
    <property type="match status" value="1"/>
</dbReference>
<reference evidence="6" key="2">
    <citation type="submission" date="2022-03" db="EMBL/GenBank/DDBJ databases">
        <title>Draft title - Genomic analysis of global carrot germplasm unveils the trajectory of domestication and the origin of high carotenoid orange carrot.</title>
        <authorList>
            <person name="Iorizzo M."/>
            <person name="Ellison S."/>
            <person name="Senalik D."/>
            <person name="Macko-Podgorni A."/>
            <person name="Grzebelus D."/>
            <person name="Bostan H."/>
            <person name="Rolling W."/>
            <person name="Curaba J."/>
            <person name="Simon P."/>
        </authorList>
    </citation>
    <scope>NUCLEOTIDE SEQUENCE</scope>
    <source>
        <tissue evidence="6">Leaf</tissue>
    </source>
</reference>
<dbReference type="Gene3D" id="1.10.10.60">
    <property type="entry name" value="Homeodomain-like"/>
    <property type="match status" value="2"/>
</dbReference>
<dbReference type="InterPro" id="IPR017930">
    <property type="entry name" value="Myb_dom"/>
</dbReference>
<keyword evidence="3" id="KW-0238">DNA-binding</keyword>
<name>A0A161XEE5_DAUCS</name>
<dbReference type="InterPro" id="IPR015495">
    <property type="entry name" value="Myb_TF_plants"/>
</dbReference>
<feature type="region of interest" description="Disordered" evidence="5">
    <location>
        <begin position="260"/>
        <end position="280"/>
    </location>
</feature>
<dbReference type="EMBL" id="CP093348">
    <property type="protein sequence ID" value="WOH05314.1"/>
    <property type="molecule type" value="Genomic_DNA"/>
</dbReference>
<dbReference type="PROSITE" id="PS51294">
    <property type="entry name" value="HTH_MYB"/>
    <property type="match status" value="2"/>
</dbReference>
<evidence type="ECO:0000256" key="5">
    <source>
        <dbReference type="SAM" id="MobiDB-lite"/>
    </source>
</evidence>
<dbReference type="AlphaFoldDB" id="A0A161XEE5"/>
<dbReference type="Gramene" id="KZM91113">
    <property type="protein sequence ID" value="KZM91113"/>
    <property type="gene ID" value="DCAR_021522"/>
</dbReference>
<keyword evidence="2" id="KW-0677">Repeat</keyword>
<evidence type="ECO:0000313" key="6">
    <source>
        <dbReference type="EMBL" id="WOH05314.1"/>
    </source>
</evidence>
<dbReference type="GO" id="GO:0009733">
    <property type="term" value="P:response to auxin"/>
    <property type="evidence" value="ECO:0007669"/>
    <property type="project" value="TreeGrafter"/>
</dbReference>
<comment type="subcellular location">
    <subcellularLocation>
        <location evidence="1">Nucleus</location>
    </subcellularLocation>
</comment>
<organism evidence="6 7">
    <name type="scientific">Daucus carota subsp. sativus</name>
    <name type="common">Carrot</name>
    <dbReference type="NCBI Taxonomy" id="79200"/>
    <lineage>
        <taxon>Eukaryota</taxon>
        <taxon>Viridiplantae</taxon>
        <taxon>Streptophyta</taxon>
        <taxon>Embryophyta</taxon>
        <taxon>Tracheophyta</taxon>
        <taxon>Spermatophyta</taxon>
        <taxon>Magnoliopsida</taxon>
        <taxon>eudicotyledons</taxon>
        <taxon>Gunneridae</taxon>
        <taxon>Pentapetalae</taxon>
        <taxon>asterids</taxon>
        <taxon>campanulids</taxon>
        <taxon>Apiales</taxon>
        <taxon>Apiaceae</taxon>
        <taxon>Apioideae</taxon>
        <taxon>Scandiceae</taxon>
        <taxon>Daucinae</taxon>
        <taxon>Daucus</taxon>
        <taxon>Daucus sect. Daucus</taxon>
    </lineage>
</organism>
<gene>
    <name evidence="6" type="ORF">DCAR_0624729</name>
</gene>
<sequence>MGRLPNNEKNEVKKGPWTPEEDIVLVSYVQENGPGNWRAVPANTGLARCSKSCRLRWTNYLRPGIKRGNFTDQEDRMIVHLQRLLGNRWSAIASYLPQRTDNDIKNYWNTYLKKKLLRKQARGAGDDQNVARGANSEASSSSSKGQWEKRLQTNVHMAKQALSEALSLDKSPSASTVTAASPALSAQATTSTGAPREQSPASPYAASADNIAHLLKGWMKKPAASSSSSQGHGTISSEITTTHDYSNSVKYNNHFYQAGSSSAAGYSPPSDGQTPECGITGGHRGLDSFFNKFNSSKNYAFPANAPLDGLANLRAEGNANNGLFMFPDRNYGKLNVHHQQQLQPMPPMSLIDNWLFDDVTAAANQAEQHNLMRNMF</sequence>
<dbReference type="GO" id="GO:0005634">
    <property type="term" value="C:nucleus"/>
    <property type="evidence" value="ECO:0007669"/>
    <property type="project" value="UniProtKB-SubCell"/>
</dbReference>
<dbReference type="Pfam" id="PF00249">
    <property type="entry name" value="Myb_DNA-binding"/>
    <property type="match status" value="2"/>
</dbReference>
<evidence type="ECO:0000256" key="1">
    <source>
        <dbReference type="ARBA" id="ARBA00004123"/>
    </source>
</evidence>
<dbReference type="KEGG" id="dcr:108226941"/>
<accession>A0A161XEE5</accession>
<feature type="compositionally biased region" description="Low complexity" evidence="5">
    <location>
        <begin position="260"/>
        <end position="270"/>
    </location>
</feature>
<feature type="region of interest" description="Disordered" evidence="5">
    <location>
        <begin position="178"/>
        <end position="204"/>
    </location>
</feature>